<dbReference type="Proteomes" id="UP000244090">
    <property type="component" value="Unassembled WGS sequence"/>
</dbReference>
<evidence type="ECO:0000313" key="1">
    <source>
        <dbReference type="EMBL" id="PTX63101.1"/>
    </source>
</evidence>
<protein>
    <submittedName>
        <fullName evidence="1">Uncharacterized protein</fullName>
    </submittedName>
</protein>
<dbReference type="RefSeq" id="WP_158269095.1">
    <property type="nucleotide sequence ID" value="NZ_QBKT01000002.1"/>
</dbReference>
<dbReference type="AlphaFoldDB" id="A0A2T6C444"/>
<reference evidence="1 2" key="1">
    <citation type="submission" date="2018-04" db="EMBL/GenBank/DDBJ databases">
        <title>Genomic Encyclopedia of Archaeal and Bacterial Type Strains, Phase II (KMG-II): from individual species to whole genera.</title>
        <authorList>
            <person name="Goeker M."/>
        </authorList>
    </citation>
    <scope>NUCLEOTIDE SEQUENCE [LARGE SCALE GENOMIC DNA]</scope>
    <source>
        <strain evidence="1 2">DSM 25731</strain>
    </source>
</reference>
<comment type="caution">
    <text evidence="1">The sequence shown here is derived from an EMBL/GenBank/DDBJ whole genome shotgun (WGS) entry which is preliminary data.</text>
</comment>
<proteinExistence type="predicted"/>
<name>A0A2T6C444_9FLAO</name>
<gene>
    <name evidence="1" type="ORF">C8N46_102504</name>
</gene>
<sequence length="51" mass="5383">MKTKNLKSLALNKKAIANISSNEVKGGLLTTTFTTIGDLTKSCPQVCGSQK</sequence>
<evidence type="ECO:0000313" key="2">
    <source>
        <dbReference type="Proteomes" id="UP000244090"/>
    </source>
</evidence>
<dbReference type="EMBL" id="QBKT01000002">
    <property type="protein sequence ID" value="PTX63101.1"/>
    <property type="molecule type" value="Genomic_DNA"/>
</dbReference>
<accession>A0A2T6C444</accession>
<keyword evidence="2" id="KW-1185">Reference proteome</keyword>
<organism evidence="1 2">
    <name type="scientific">Kordia periserrulae</name>
    <dbReference type="NCBI Taxonomy" id="701523"/>
    <lineage>
        <taxon>Bacteria</taxon>
        <taxon>Pseudomonadati</taxon>
        <taxon>Bacteroidota</taxon>
        <taxon>Flavobacteriia</taxon>
        <taxon>Flavobacteriales</taxon>
        <taxon>Flavobacteriaceae</taxon>
        <taxon>Kordia</taxon>
    </lineage>
</organism>